<keyword evidence="1 3" id="KW-0808">Transferase</keyword>
<dbReference type="GO" id="GO:0009103">
    <property type="term" value="P:lipopolysaccharide biosynthetic process"/>
    <property type="evidence" value="ECO:0007669"/>
    <property type="project" value="TreeGrafter"/>
</dbReference>
<dbReference type="STRING" id="1249933.SAMN04489797_0967"/>
<dbReference type="EMBL" id="LT629774">
    <property type="protein sequence ID" value="SDS14584.1"/>
    <property type="molecule type" value="Genomic_DNA"/>
</dbReference>
<evidence type="ECO:0000256" key="1">
    <source>
        <dbReference type="ARBA" id="ARBA00022679"/>
    </source>
</evidence>
<dbReference type="Gene3D" id="3.40.50.2000">
    <property type="entry name" value="Glycogen Phosphorylase B"/>
    <property type="match status" value="1"/>
</dbReference>
<evidence type="ECO:0000259" key="2">
    <source>
        <dbReference type="Pfam" id="PF00534"/>
    </source>
</evidence>
<dbReference type="CDD" id="cd03801">
    <property type="entry name" value="GT4_PimA-like"/>
    <property type="match status" value="1"/>
</dbReference>
<dbReference type="AlphaFoldDB" id="A0A1H1PTY0"/>
<dbReference type="PANTHER" id="PTHR46401">
    <property type="entry name" value="GLYCOSYLTRANSFERASE WBBK-RELATED"/>
    <property type="match status" value="1"/>
</dbReference>
<accession>A0A1H1PTY0</accession>
<gene>
    <name evidence="3" type="ORF">SAMN04489797_0967</name>
</gene>
<proteinExistence type="predicted"/>
<dbReference type="GO" id="GO:0016757">
    <property type="term" value="F:glycosyltransferase activity"/>
    <property type="evidence" value="ECO:0007669"/>
    <property type="project" value="InterPro"/>
</dbReference>
<evidence type="ECO:0000313" key="3">
    <source>
        <dbReference type="EMBL" id="SDS14584.1"/>
    </source>
</evidence>
<organism evidence="3 4">
    <name type="scientific">Winogradskyella sediminis</name>
    <dbReference type="NCBI Taxonomy" id="1382466"/>
    <lineage>
        <taxon>Bacteria</taxon>
        <taxon>Pseudomonadati</taxon>
        <taxon>Bacteroidota</taxon>
        <taxon>Flavobacteriia</taxon>
        <taxon>Flavobacteriales</taxon>
        <taxon>Flavobacteriaceae</taxon>
        <taxon>Winogradskyella</taxon>
    </lineage>
</organism>
<reference evidence="3 4" key="1">
    <citation type="submission" date="2016-10" db="EMBL/GenBank/DDBJ databases">
        <authorList>
            <person name="Varghese N."/>
            <person name="Submissions S."/>
        </authorList>
    </citation>
    <scope>NUCLEOTIDE SEQUENCE [LARGE SCALE GENOMIC DNA]</scope>
    <source>
        <strain evidence="3 4">RHA_55</strain>
    </source>
</reference>
<dbReference type="PANTHER" id="PTHR46401:SF2">
    <property type="entry name" value="GLYCOSYLTRANSFERASE WBBK-RELATED"/>
    <property type="match status" value="1"/>
</dbReference>
<dbReference type="SUPFAM" id="SSF53756">
    <property type="entry name" value="UDP-Glycosyltransferase/glycogen phosphorylase"/>
    <property type="match status" value="1"/>
</dbReference>
<keyword evidence="4" id="KW-1185">Reference proteome</keyword>
<dbReference type="Pfam" id="PF00534">
    <property type="entry name" value="Glycos_transf_1"/>
    <property type="match status" value="1"/>
</dbReference>
<sequence length="390" mass="45037">MQIVNKKKVLICIDWFLPAYKAGGPIQSIANLVNHTKQDFDYYIATSDADLYESLGLPDHQLNVWLVKNGYKIIYIDAAHQNYKFYKALFLKENFEAVYFNSLFSKNFTLLPLVLYRNLPVRKVLAPRGMLGKGALAIKPTKKRIFLKVFRMLKLHKKIVWHVTAESEATEVKSHFGEDCKVQLAPNLSARTKGELIEKQKQPNVINLFFLSRIAVKKNLLQALQYLEKIDQQYQVNFTIIGPVDEAQYWKSCQSKIEQLPRHIKITYLGAIPNHELNEVLREQHVLLLPTQHENFGHVIMEAWQNACPVIISKQTPWQNLSTQCLGYDLPLVQPDKFINTIESFSAMSQSEFKAWSEASIQFAKKFTENPELIEQNKALFLNPLNTNKK</sequence>
<protein>
    <submittedName>
        <fullName evidence="3">Glycosyltransferase involved in cell wall bisynthesis</fullName>
    </submittedName>
</protein>
<evidence type="ECO:0000313" key="4">
    <source>
        <dbReference type="Proteomes" id="UP000198963"/>
    </source>
</evidence>
<feature type="domain" description="Glycosyl transferase family 1" evidence="2">
    <location>
        <begin position="203"/>
        <end position="314"/>
    </location>
</feature>
<name>A0A1H1PTY0_9FLAO</name>
<dbReference type="InterPro" id="IPR001296">
    <property type="entry name" value="Glyco_trans_1"/>
</dbReference>
<dbReference type="Proteomes" id="UP000198963">
    <property type="component" value="Chromosome I"/>
</dbReference>